<keyword evidence="3" id="KW-1185">Reference proteome</keyword>
<feature type="region of interest" description="Disordered" evidence="1">
    <location>
        <begin position="246"/>
        <end position="265"/>
    </location>
</feature>
<name>A0AAD4H1Q0_9FUNG</name>
<proteinExistence type="predicted"/>
<feature type="non-terminal residue" evidence="2">
    <location>
        <position position="582"/>
    </location>
</feature>
<dbReference type="EMBL" id="JAAAIL010003555">
    <property type="protein sequence ID" value="KAG0250059.1"/>
    <property type="molecule type" value="Genomic_DNA"/>
</dbReference>
<feature type="compositionally biased region" description="Low complexity" evidence="1">
    <location>
        <begin position="511"/>
        <end position="526"/>
    </location>
</feature>
<protein>
    <submittedName>
        <fullName evidence="2">Uncharacterized protein</fullName>
    </submittedName>
</protein>
<organism evidence="2 3">
    <name type="scientific">Linnemannia exigua</name>
    <dbReference type="NCBI Taxonomy" id="604196"/>
    <lineage>
        <taxon>Eukaryota</taxon>
        <taxon>Fungi</taxon>
        <taxon>Fungi incertae sedis</taxon>
        <taxon>Mucoromycota</taxon>
        <taxon>Mortierellomycotina</taxon>
        <taxon>Mortierellomycetes</taxon>
        <taxon>Mortierellales</taxon>
        <taxon>Mortierellaceae</taxon>
        <taxon>Linnemannia</taxon>
    </lineage>
</organism>
<sequence length="582" mass="64181">RPKKTTKGYGISRGRSEDPGQRRKLKPATKSDHKLRMECITKSLTVGSLHANIKRTLNEGQESKETRDVCDAIMKATDQVDTLCSILYEVVALDIDTIMGPRYKIDTSSTAEELTSVAFSSQIQGHGPASPASSSSHFQGHGPVPPSSSSAPCPREPLIAPASSTVHPTADIQRVPQAASTSSPIQLSSQEKADLQDITGTEPMFFRQLATLLLKGTLGVNSQYERRKNAPPPRKSARLQQTTKDNDFLDHSSGESASFSQPSEEAVPHSIRAYRRYLDVVPGFVPIHQREDAIIFQPSVSHLSVDRVHIAMRQLNLGSQFVGMDGAALDRPKDSVPIEWFMRMNQASGAFKDYPMSSWTADFCLFSEEDLVHILYHIDTTRPILHRLLGGKDTQVDLVSKVLSQKGILIQSLLYSVGKSCNRRSRPSGYHHKLSLQSDPSDTKLKLRSVIRTNGLILHLLAYDTMDKRKRTAKEKGSTTAAGSSGLYDADDNDIDFLLDPAFLQDDNLLSTPEPSQSTTTSSSSSHLTAAYDPRRINFSRGSKSLENVEIMFDSPEHCPDYKDVKIVGVDLGEKILFCATR</sequence>
<evidence type="ECO:0000313" key="2">
    <source>
        <dbReference type="EMBL" id="KAG0250059.1"/>
    </source>
</evidence>
<feature type="non-terminal residue" evidence="2">
    <location>
        <position position="1"/>
    </location>
</feature>
<gene>
    <name evidence="2" type="ORF">BGZ95_007323</name>
</gene>
<evidence type="ECO:0000313" key="3">
    <source>
        <dbReference type="Proteomes" id="UP001194580"/>
    </source>
</evidence>
<reference evidence="2" key="1">
    <citation type="journal article" date="2020" name="Fungal Divers.">
        <title>Resolving the Mortierellaceae phylogeny through synthesis of multi-gene phylogenetics and phylogenomics.</title>
        <authorList>
            <person name="Vandepol N."/>
            <person name="Liber J."/>
            <person name="Desiro A."/>
            <person name="Na H."/>
            <person name="Kennedy M."/>
            <person name="Barry K."/>
            <person name="Grigoriev I.V."/>
            <person name="Miller A.N."/>
            <person name="O'Donnell K."/>
            <person name="Stajich J.E."/>
            <person name="Bonito G."/>
        </authorList>
    </citation>
    <scope>NUCLEOTIDE SEQUENCE</scope>
    <source>
        <strain evidence="2">NRRL 28262</strain>
    </source>
</reference>
<feature type="compositionally biased region" description="Polar residues" evidence="1">
    <location>
        <begin position="178"/>
        <end position="190"/>
    </location>
</feature>
<feature type="region of interest" description="Disordered" evidence="1">
    <location>
        <begin position="509"/>
        <end position="529"/>
    </location>
</feature>
<feature type="compositionally biased region" description="Polar residues" evidence="1">
    <location>
        <begin position="254"/>
        <end position="263"/>
    </location>
</feature>
<feature type="region of interest" description="Disordered" evidence="1">
    <location>
        <begin position="120"/>
        <end position="193"/>
    </location>
</feature>
<feature type="region of interest" description="Disordered" evidence="1">
    <location>
        <begin position="1"/>
        <end position="31"/>
    </location>
</feature>
<dbReference type="AlphaFoldDB" id="A0AAD4H1Q0"/>
<dbReference type="Proteomes" id="UP001194580">
    <property type="component" value="Unassembled WGS sequence"/>
</dbReference>
<feature type="compositionally biased region" description="Low complexity" evidence="1">
    <location>
        <begin position="125"/>
        <end position="137"/>
    </location>
</feature>
<accession>A0AAD4H1Q0</accession>
<comment type="caution">
    <text evidence="2">The sequence shown here is derived from an EMBL/GenBank/DDBJ whole genome shotgun (WGS) entry which is preliminary data.</text>
</comment>
<feature type="compositionally biased region" description="Low complexity" evidence="1">
    <location>
        <begin position="147"/>
        <end position="157"/>
    </location>
</feature>
<evidence type="ECO:0000256" key="1">
    <source>
        <dbReference type="SAM" id="MobiDB-lite"/>
    </source>
</evidence>